<dbReference type="GO" id="GO:0008757">
    <property type="term" value="F:S-adenosylmethionine-dependent methyltransferase activity"/>
    <property type="evidence" value="ECO:0007669"/>
    <property type="project" value="InterPro"/>
</dbReference>
<organism evidence="2 3">
    <name type="scientific">Leptolyngbya cf. ectocarpi LEGE 11479</name>
    <dbReference type="NCBI Taxonomy" id="1828722"/>
    <lineage>
        <taxon>Bacteria</taxon>
        <taxon>Bacillati</taxon>
        <taxon>Cyanobacteriota</taxon>
        <taxon>Cyanophyceae</taxon>
        <taxon>Leptolyngbyales</taxon>
        <taxon>Leptolyngbyaceae</taxon>
        <taxon>Leptolyngbya group</taxon>
        <taxon>Leptolyngbya</taxon>
    </lineage>
</organism>
<gene>
    <name evidence="2" type="ORF">IQ260_27020</name>
</gene>
<feature type="domain" description="Methyltransferase type 11" evidence="1">
    <location>
        <begin position="37"/>
        <end position="124"/>
    </location>
</feature>
<proteinExistence type="predicted"/>
<protein>
    <submittedName>
        <fullName evidence="2">Class I SAM-dependent methyltransferase</fullName>
    </submittedName>
</protein>
<dbReference type="Gene3D" id="3.40.50.150">
    <property type="entry name" value="Vaccinia Virus protein VP39"/>
    <property type="match status" value="1"/>
</dbReference>
<dbReference type="RefSeq" id="WP_193996175.1">
    <property type="nucleotide sequence ID" value="NZ_JADEXP010000408.1"/>
</dbReference>
<evidence type="ECO:0000313" key="2">
    <source>
        <dbReference type="EMBL" id="MBE9070299.1"/>
    </source>
</evidence>
<dbReference type="SUPFAM" id="SSF53335">
    <property type="entry name" value="S-adenosyl-L-methionine-dependent methyltransferases"/>
    <property type="match status" value="1"/>
</dbReference>
<dbReference type="Pfam" id="PF08241">
    <property type="entry name" value="Methyltransf_11"/>
    <property type="match status" value="1"/>
</dbReference>
<keyword evidence="3" id="KW-1185">Reference proteome</keyword>
<evidence type="ECO:0000313" key="3">
    <source>
        <dbReference type="Proteomes" id="UP000615026"/>
    </source>
</evidence>
<accession>A0A929FCS1</accession>
<comment type="caution">
    <text evidence="2">The sequence shown here is derived from an EMBL/GenBank/DDBJ whole genome shotgun (WGS) entry which is preliminary data.</text>
</comment>
<sequence>MKQTWNAQQYQENASFVAELGKPVLSLLEPKPNETILDLGCGDGILTEKISKLCSQVKAIDSSESMIESALSRGLDAVLMSGTDIIYRNRFDAVFTNATLHWISDQDALLNGVYKCLVDQGRFVGEFGGRGNIQTLISAVEDVVKRNPDMGTFSNPWYFPSVDEYKNKLQENGFQINSIKLIPRPTPLQTGVKEWLKIFTNYIIADMPKKLEQSFLCEVENAVREKLYSDERGWVADYVRLRFHASKI</sequence>
<dbReference type="Proteomes" id="UP000615026">
    <property type="component" value="Unassembled WGS sequence"/>
</dbReference>
<name>A0A929FCS1_LEPEC</name>
<dbReference type="PANTHER" id="PTHR43861:SF1">
    <property type="entry name" value="TRANS-ACONITATE 2-METHYLTRANSFERASE"/>
    <property type="match status" value="1"/>
</dbReference>
<keyword evidence="2" id="KW-0808">Transferase</keyword>
<keyword evidence="2" id="KW-0489">Methyltransferase</keyword>
<dbReference type="InterPro" id="IPR013216">
    <property type="entry name" value="Methyltransf_11"/>
</dbReference>
<reference evidence="2" key="1">
    <citation type="submission" date="2020-10" db="EMBL/GenBank/DDBJ databases">
        <authorList>
            <person name="Castelo-Branco R."/>
            <person name="Eusebio N."/>
            <person name="Adriana R."/>
            <person name="Vieira A."/>
            <person name="Brugerolle De Fraissinette N."/>
            <person name="Rezende De Castro R."/>
            <person name="Schneider M.P."/>
            <person name="Vasconcelos V."/>
            <person name="Leao P.N."/>
        </authorList>
    </citation>
    <scope>NUCLEOTIDE SEQUENCE</scope>
    <source>
        <strain evidence="2">LEGE 11479</strain>
    </source>
</reference>
<dbReference type="PANTHER" id="PTHR43861">
    <property type="entry name" value="TRANS-ACONITATE 2-METHYLTRANSFERASE-RELATED"/>
    <property type="match status" value="1"/>
</dbReference>
<dbReference type="CDD" id="cd02440">
    <property type="entry name" value="AdoMet_MTases"/>
    <property type="match status" value="1"/>
</dbReference>
<dbReference type="AlphaFoldDB" id="A0A929FCS1"/>
<evidence type="ECO:0000259" key="1">
    <source>
        <dbReference type="Pfam" id="PF08241"/>
    </source>
</evidence>
<dbReference type="EMBL" id="JADEXP010000408">
    <property type="protein sequence ID" value="MBE9070299.1"/>
    <property type="molecule type" value="Genomic_DNA"/>
</dbReference>
<dbReference type="GO" id="GO:0032259">
    <property type="term" value="P:methylation"/>
    <property type="evidence" value="ECO:0007669"/>
    <property type="project" value="UniProtKB-KW"/>
</dbReference>
<dbReference type="InterPro" id="IPR029063">
    <property type="entry name" value="SAM-dependent_MTases_sf"/>
</dbReference>